<dbReference type="Pfam" id="PF02498">
    <property type="entry name" value="Bro-N"/>
    <property type="match status" value="1"/>
</dbReference>
<dbReference type="KEGG" id="elim:B2M23_14570"/>
<evidence type="ECO:0000313" key="3">
    <source>
        <dbReference type="EMBL" id="ARD66676.1"/>
    </source>
</evidence>
<reference evidence="4" key="1">
    <citation type="journal article" date="2017" name="Sci. Rep.">
        <title>Determination of the Genome and Primary Transcriptome of Syngas Fermenting Eubacterium limosum ATCC 8486.</title>
        <authorList>
            <person name="Song Y."/>
            <person name="Shin J."/>
            <person name="Jeong Y."/>
            <person name="Jin S."/>
            <person name="Lee J.K."/>
            <person name="Kim D.R."/>
            <person name="Kim S.C."/>
            <person name="Cho S."/>
            <person name="Cho B.K."/>
        </authorList>
    </citation>
    <scope>NUCLEOTIDE SEQUENCE [LARGE SCALE GENOMIC DNA]</scope>
    <source>
        <strain evidence="4">ATCC 8486</strain>
    </source>
</reference>
<name>A0AAC9QW17_EUBLI</name>
<protein>
    <recommendedName>
        <fullName evidence="2">Bro-N domain-containing protein</fullName>
    </recommendedName>
</protein>
<dbReference type="AlphaFoldDB" id="A0AAC9QW17"/>
<dbReference type="PANTHER" id="PTHR36180:SF2">
    <property type="entry name" value="BRO FAMILY PROTEIN"/>
    <property type="match status" value="1"/>
</dbReference>
<proteinExistence type="predicted"/>
<dbReference type="InterPro" id="IPR005039">
    <property type="entry name" value="Ant_C"/>
</dbReference>
<dbReference type="Pfam" id="PF03374">
    <property type="entry name" value="ANT"/>
    <property type="match status" value="1"/>
</dbReference>
<dbReference type="PROSITE" id="PS51750">
    <property type="entry name" value="BRO_N"/>
    <property type="match status" value="1"/>
</dbReference>
<dbReference type="EMBL" id="CP019962">
    <property type="protein sequence ID" value="ARD66676.1"/>
    <property type="molecule type" value="Genomic_DNA"/>
</dbReference>
<dbReference type="Proteomes" id="UP000192391">
    <property type="component" value="Chromosome"/>
</dbReference>
<evidence type="ECO:0000259" key="2">
    <source>
        <dbReference type="PROSITE" id="PS51750"/>
    </source>
</evidence>
<accession>A0AAC9QW17</accession>
<evidence type="ECO:0000256" key="1">
    <source>
        <dbReference type="SAM" id="Coils"/>
    </source>
</evidence>
<sequence>MKHNTLKAGPVFHTSEFADISTFIDPAGPQESTGTVWFAGRDLCRILGYQGSITRAVQRHTEPGERAKRPLTDSIGRVQQSWYVNESGLGALILSSRLPEARRFRHYVTSVILPAVRKYGAHIEPQTLTAVQEDPEALSALIKSLALESERRKGLEAMLKDKEQQLDAAQKSLKTAGNRAARQRAKLRRLRPQARFARQVLHSGEGSIHVYAMARLLRSAGVNTGGKRLFEWLRQNSYLCSAPHYWNHPTQASLDQGLMVLAERPLKRGRHQVHLCPLITGKGQQHFLRQFTEKPGPEEKRELF</sequence>
<dbReference type="SMART" id="SM01040">
    <property type="entry name" value="Bro-N"/>
    <property type="match status" value="1"/>
</dbReference>
<dbReference type="PANTHER" id="PTHR36180">
    <property type="entry name" value="DNA-BINDING PROTEIN-RELATED-RELATED"/>
    <property type="match status" value="1"/>
</dbReference>
<feature type="domain" description="Bro-N" evidence="2">
    <location>
        <begin position="21"/>
        <end position="120"/>
    </location>
</feature>
<keyword evidence="1" id="KW-0175">Coiled coil</keyword>
<evidence type="ECO:0000313" key="4">
    <source>
        <dbReference type="Proteomes" id="UP000192391"/>
    </source>
</evidence>
<organism evidence="3 4">
    <name type="scientific">Eubacterium limosum</name>
    <dbReference type="NCBI Taxonomy" id="1736"/>
    <lineage>
        <taxon>Bacteria</taxon>
        <taxon>Bacillati</taxon>
        <taxon>Bacillota</taxon>
        <taxon>Clostridia</taxon>
        <taxon>Eubacteriales</taxon>
        <taxon>Eubacteriaceae</taxon>
        <taxon>Eubacterium</taxon>
    </lineage>
</organism>
<dbReference type="RefSeq" id="WP_052237504.1">
    <property type="nucleotide sequence ID" value="NZ_CP019962.1"/>
</dbReference>
<dbReference type="InterPro" id="IPR003497">
    <property type="entry name" value="BRO_N_domain"/>
</dbReference>
<gene>
    <name evidence="3" type="ORF">B2M23_14570</name>
</gene>
<feature type="coiled-coil region" evidence="1">
    <location>
        <begin position="145"/>
        <end position="179"/>
    </location>
</feature>
<dbReference type="GO" id="GO:0003677">
    <property type="term" value="F:DNA binding"/>
    <property type="evidence" value="ECO:0007669"/>
    <property type="project" value="InterPro"/>
</dbReference>